<dbReference type="Pfam" id="PF01569">
    <property type="entry name" value="PAP2"/>
    <property type="match status" value="1"/>
</dbReference>
<evidence type="ECO:0000313" key="13">
    <source>
        <dbReference type="Proteomes" id="UP001642484"/>
    </source>
</evidence>
<feature type="transmembrane region" description="Helical" evidence="9">
    <location>
        <begin position="127"/>
        <end position="150"/>
    </location>
</feature>
<feature type="transmembrane region" description="Helical" evidence="9">
    <location>
        <begin position="384"/>
        <end position="403"/>
    </location>
</feature>
<dbReference type="Pfam" id="PF00664">
    <property type="entry name" value="ABC_membrane"/>
    <property type="match status" value="1"/>
</dbReference>
<keyword evidence="2" id="KW-0813">Transport</keyword>
<keyword evidence="3 9" id="KW-0812">Transmembrane</keyword>
<dbReference type="Gene3D" id="1.20.144.10">
    <property type="entry name" value="Phosphatidic acid phosphatase type 2/haloperoxidase"/>
    <property type="match status" value="1"/>
</dbReference>
<organism evidence="12 13">
    <name type="scientific">Durusdinium trenchii</name>
    <dbReference type="NCBI Taxonomy" id="1381693"/>
    <lineage>
        <taxon>Eukaryota</taxon>
        <taxon>Sar</taxon>
        <taxon>Alveolata</taxon>
        <taxon>Dinophyceae</taxon>
        <taxon>Suessiales</taxon>
        <taxon>Symbiodiniaceae</taxon>
        <taxon>Durusdinium</taxon>
    </lineage>
</organism>
<dbReference type="InterPro" id="IPR003593">
    <property type="entry name" value="AAA+_ATPase"/>
</dbReference>
<keyword evidence="7 9" id="KW-0472">Membrane</keyword>
<dbReference type="SMART" id="SM00014">
    <property type="entry name" value="acidPPc"/>
    <property type="match status" value="1"/>
</dbReference>
<name>A0ABP0L553_9DINO</name>
<evidence type="ECO:0000259" key="10">
    <source>
        <dbReference type="PROSITE" id="PS50893"/>
    </source>
</evidence>
<feature type="domain" description="ABC transmembrane type-1" evidence="11">
    <location>
        <begin position="275"/>
        <end position="557"/>
    </location>
</feature>
<dbReference type="InterPro" id="IPR027417">
    <property type="entry name" value="P-loop_NTPase"/>
</dbReference>
<accession>A0ABP0L553</accession>
<keyword evidence="6 9" id="KW-1133">Transmembrane helix</keyword>
<dbReference type="PANTHER" id="PTHR24221:SF402">
    <property type="entry name" value="IRON-SULFUR CLUSTERS TRANSPORTER ABCB7, MITOCHONDRIAL"/>
    <property type="match status" value="1"/>
</dbReference>
<evidence type="ECO:0000256" key="7">
    <source>
        <dbReference type="ARBA" id="ARBA00023136"/>
    </source>
</evidence>
<evidence type="ECO:0000256" key="1">
    <source>
        <dbReference type="ARBA" id="ARBA00004225"/>
    </source>
</evidence>
<dbReference type="Gene3D" id="3.40.50.300">
    <property type="entry name" value="P-loop containing nucleotide triphosphate hydrolases"/>
    <property type="match status" value="1"/>
</dbReference>
<dbReference type="InterPro" id="IPR036640">
    <property type="entry name" value="ABC1_TM_sf"/>
</dbReference>
<dbReference type="PROSITE" id="PS50929">
    <property type="entry name" value="ABC_TM1F"/>
    <property type="match status" value="1"/>
</dbReference>
<dbReference type="PROSITE" id="PS00211">
    <property type="entry name" value="ABC_TRANSPORTER_1"/>
    <property type="match status" value="1"/>
</dbReference>
<dbReference type="InterPro" id="IPR003439">
    <property type="entry name" value="ABC_transporter-like_ATP-bd"/>
</dbReference>
<feature type="region of interest" description="Disordered" evidence="8">
    <location>
        <begin position="161"/>
        <end position="180"/>
    </location>
</feature>
<sequence length="829" mass="89541">MAHLWPKAFRVGVPSAVRRFDASSKWLVTAGATTAIVMRRDVLSPYITLGGIAASFVTKRIKRVVKQQRPEGSPFDDPGMPSSHALVATFMAVAWALQLQSKLASISLLCASALVSVLRVVCGHHTWAQVVVGAVMGSAMAVAWMLLGTVRAPILSPKRMRDESRVDESPVTDLTDTGCLPIPPDGRETSRLMWCRVRHAPLQRSLVLRAGTLSPKLGSTPSWRVACRGLAASLRSPEQEGSGEKAKALRTAEGNAWQLIRSLWPREASHQGRIAFAAAGLVAGKALAILAPLQLGHLIDALGSGADSLPVGLLAAYGLARLSTSAFNELRSALFATVSQSSCRALARRSFQHLHSLDASYLLSSKPGALNVVVNRATKSLTQVLNMLLFNVMPIAVECAMALGVMATLAGPGCALAAFNTLLAYVAFTTWFSNHRREIMKRANRAEEDASAVFYDSLANCEIVKYFQGEAHEIRRYDTALARYEAEQVSVLHSLAKLNFGQSVIVVSSFTSILALTSLRVLSGQLPVGDVVAIHGILAQLMQPLGILGGVYRVTTQGFVDLGKLAAFLKEVPAVQVPPGGGVDFQFRGGALEFRDVHYTYAHNAVLRGASLDIKPGSKVAIVGPSGSGKSTLLRLLYRLNDPQEGQVLIDGQDVKTLNPSFRRFLGIVPQDCALFNDTIRFNIRYARPDATDAEVEWAARLAQIHDHIVSLPAGYDTAVGERGMKLSGGERQRVGIARCLLADPSVCLLDEATSALDVRTERALAEAMQELMKGRTSLIVAHRLQTVQRCDTVAFLEGGVISEQGPHEELLDRSERYRRFWQGVPGEA</sequence>
<dbReference type="SUPFAM" id="SSF52540">
    <property type="entry name" value="P-loop containing nucleoside triphosphate hydrolases"/>
    <property type="match status" value="1"/>
</dbReference>
<keyword evidence="13" id="KW-1185">Reference proteome</keyword>
<gene>
    <name evidence="12" type="ORF">CCMP2556_LOCUS19425</name>
</gene>
<proteinExistence type="predicted"/>
<dbReference type="CDD" id="cd18582">
    <property type="entry name" value="ABC_6TM_ATM1_ABCB7"/>
    <property type="match status" value="1"/>
</dbReference>
<evidence type="ECO:0000256" key="6">
    <source>
        <dbReference type="ARBA" id="ARBA00022989"/>
    </source>
</evidence>
<dbReference type="PANTHER" id="PTHR24221">
    <property type="entry name" value="ATP-BINDING CASSETTE SUB-FAMILY B"/>
    <property type="match status" value="1"/>
</dbReference>
<dbReference type="Pfam" id="PF00005">
    <property type="entry name" value="ABC_tran"/>
    <property type="match status" value="1"/>
</dbReference>
<dbReference type="InterPro" id="IPR011527">
    <property type="entry name" value="ABC1_TM_dom"/>
</dbReference>
<dbReference type="Gene3D" id="1.20.1560.10">
    <property type="entry name" value="ABC transporter type 1, transmembrane domain"/>
    <property type="match status" value="1"/>
</dbReference>
<dbReference type="EMBL" id="CAXAMN010011113">
    <property type="protein sequence ID" value="CAK9034289.1"/>
    <property type="molecule type" value="Genomic_DNA"/>
</dbReference>
<dbReference type="SUPFAM" id="SSF90123">
    <property type="entry name" value="ABC transporter transmembrane region"/>
    <property type="match status" value="1"/>
</dbReference>
<dbReference type="InterPro" id="IPR017871">
    <property type="entry name" value="ABC_transporter-like_CS"/>
</dbReference>
<evidence type="ECO:0000259" key="11">
    <source>
        <dbReference type="PROSITE" id="PS50929"/>
    </source>
</evidence>
<comment type="subcellular location">
    <subcellularLocation>
        <location evidence="1">Mitochondrion membrane</location>
        <topology evidence="1">Multi-pass membrane protein</topology>
    </subcellularLocation>
</comment>
<dbReference type="SUPFAM" id="SSF48317">
    <property type="entry name" value="Acid phosphatase/Vanadium-dependent haloperoxidase"/>
    <property type="match status" value="1"/>
</dbReference>
<comment type="caution">
    <text evidence="12">The sequence shown here is derived from an EMBL/GenBank/DDBJ whole genome shotgun (WGS) entry which is preliminary data.</text>
</comment>
<evidence type="ECO:0000256" key="4">
    <source>
        <dbReference type="ARBA" id="ARBA00022741"/>
    </source>
</evidence>
<evidence type="ECO:0000256" key="3">
    <source>
        <dbReference type="ARBA" id="ARBA00022692"/>
    </source>
</evidence>
<evidence type="ECO:0000256" key="2">
    <source>
        <dbReference type="ARBA" id="ARBA00022448"/>
    </source>
</evidence>
<reference evidence="12 13" key="1">
    <citation type="submission" date="2024-02" db="EMBL/GenBank/DDBJ databases">
        <authorList>
            <person name="Chen Y."/>
            <person name="Shah S."/>
            <person name="Dougan E. K."/>
            <person name="Thang M."/>
            <person name="Chan C."/>
        </authorList>
    </citation>
    <scope>NUCLEOTIDE SEQUENCE [LARGE SCALE GENOMIC DNA]</scope>
</reference>
<feature type="transmembrane region" description="Helical" evidence="9">
    <location>
        <begin position="104"/>
        <end position="121"/>
    </location>
</feature>
<evidence type="ECO:0000256" key="8">
    <source>
        <dbReference type="SAM" id="MobiDB-lite"/>
    </source>
</evidence>
<dbReference type="PROSITE" id="PS50893">
    <property type="entry name" value="ABC_TRANSPORTER_2"/>
    <property type="match status" value="1"/>
</dbReference>
<evidence type="ECO:0000313" key="12">
    <source>
        <dbReference type="EMBL" id="CAK9034289.1"/>
    </source>
</evidence>
<evidence type="ECO:0000256" key="5">
    <source>
        <dbReference type="ARBA" id="ARBA00022840"/>
    </source>
</evidence>
<dbReference type="InterPro" id="IPR036938">
    <property type="entry name" value="PAP2/HPO_sf"/>
</dbReference>
<dbReference type="InterPro" id="IPR039421">
    <property type="entry name" value="Type_1_exporter"/>
</dbReference>
<protein>
    <submittedName>
        <fullName evidence="12">Uncharacterized protein</fullName>
    </submittedName>
</protein>
<dbReference type="InterPro" id="IPR000326">
    <property type="entry name" value="PAP2/HPO"/>
</dbReference>
<dbReference type="SMART" id="SM00382">
    <property type="entry name" value="AAA"/>
    <property type="match status" value="1"/>
</dbReference>
<keyword evidence="4" id="KW-0547">Nucleotide-binding</keyword>
<evidence type="ECO:0000256" key="9">
    <source>
        <dbReference type="SAM" id="Phobius"/>
    </source>
</evidence>
<feature type="transmembrane region" description="Helical" evidence="9">
    <location>
        <begin position="409"/>
        <end position="432"/>
    </location>
</feature>
<dbReference type="Proteomes" id="UP001642484">
    <property type="component" value="Unassembled WGS sequence"/>
</dbReference>
<feature type="domain" description="ABC transporter" evidence="10">
    <location>
        <begin position="592"/>
        <end position="824"/>
    </location>
</feature>
<keyword evidence="5" id="KW-0067">ATP-binding</keyword>